<dbReference type="Pfam" id="PF02924">
    <property type="entry name" value="HDPD"/>
    <property type="match status" value="1"/>
</dbReference>
<dbReference type="EMBL" id="FNBM01000002">
    <property type="protein sequence ID" value="SDF22608.1"/>
    <property type="molecule type" value="Genomic_DNA"/>
</dbReference>
<dbReference type="STRING" id="640205.SAMN05216381_1069"/>
<sequence length="122" mass="12554">MTIVTQGARSADFLLSEASGQRSRAQVSLLATAVAIAAGTIVALSGAGYAPYEAAEVDPQNPDAEVEVPTLAILYNNKPPSEEVQLAAVIARDAEVDRSLLIGLDDAAEAVLVAQGIIIRPA</sequence>
<evidence type="ECO:0000313" key="3">
    <source>
        <dbReference type="Proteomes" id="UP000243378"/>
    </source>
</evidence>
<keyword evidence="1" id="KW-1133">Transmembrane helix</keyword>
<dbReference type="OrthoDB" id="9099687at2"/>
<keyword evidence="1" id="KW-0472">Membrane</keyword>
<organism evidence="2 3">
    <name type="scientific">Phytopseudomonas seleniipraecipitans</name>
    <dbReference type="NCBI Taxonomy" id="640205"/>
    <lineage>
        <taxon>Bacteria</taxon>
        <taxon>Pseudomonadati</taxon>
        <taxon>Pseudomonadota</taxon>
        <taxon>Gammaproteobacteria</taxon>
        <taxon>Pseudomonadales</taxon>
        <taxon>Pseudomonadaceae</taxon>
        <taxon>Phytopseudomonas</taxon>
    </lineage>
</organism>
<reference evidence="2 3" key="1">
    <citation type="submission" date="2016-10" db="EMBL/GenBank/DDBJ databases">
        <authorList>
            <person name="de Groot N.N."/>
        </authorList>
    </citation>
    <scope>NUCLEOTIDE SEQUENCE [LARGE SCALE GENOMIC DNA]</scope>
    <source>
        <strain evidence="2 3">LMG 25475</strain>
    </source>
</reference>
<keyword evidence="1" id="KW-0812">Transmembrane</keyword>
<protein>
    <submittedName>
        <fullName evidence="2">Bacteriophage lambda head decoration protein D</fullName>
    </submittedName>
</protein>
<dbReference type="AlphaFoldDB" id="A0A1G7JCI0"/>
<accession>A0A1G7JCI0</accession>
<name>A0A1G7JCI0_9GAMM</name>
<dbReference type="RefSeq" id="WP_092365551.1">
    <property type="nucleotide sequence ID" value="NZ_FNBM01000002.1"/>
</dbReference>
<feature type="transmembrane region" description="Helical" evidence="1">
    <location>
        <begin position="29"/>
        <end position="52"/>
    </location>
</feature>
<evidence type="ECO:0000313" key="2">
    <source>
        <dbReference type="EMBL" id="SDF22608.1"/>
    </source>
</evidence>
<gene>
    <name evidence="2" type="ORF">SAMN05216381_1069</name>
</gene>
<evidence type="ECO:0000256" key="1">
    <source>
        <dbReference type="SAM" id="Phobius"/>
    </source>
</evidence>
<dbReference type="Proteomes" id="UP000243378">
    <property type="component" value="Unassembled WGS sequence"/>
</dbReference>
<proteinExistence type="predicted"/>
<dbReference type="InterPro" id="IPR004195">
    <property type="entry name" value="Head_decoration_D"/>
</dbReference>